<reference evidence="1" key="1">
    <citation type="submission" date="2014-09" db="EMBL/GenBank/DDBJ databases">
        <authorList>
            <person name="Magalhaes I.L.F."/>
            <person name="Oliveira U."/>
            <person name="Santos F.R."/>
            <person name="Vidigal T.H.D.A."/>
            <person name="Brescovit A.D."/>
            <person name="Santos A.J."/>
        </authorList>
    </citation>
    <scope>NUCLEOTIDE SEQUENCE</scope>
    <source>
        <tissue evidence="1">Shoot tissue taken approximately 20 cm above the soil surface</tissue>
    </source>
</reference>
<accession>A0A0A8YKE0</accession>
<evidence type="ECO:0000313" key="1">
    <source>
        <dbReference type="EMBL" id="JAD26591.1"/>
    </source>
</evidence>
<dbReference type="EMBL" id="GBRH01271304">
    <property type="protein sequence ID" value="JAD26591.1"/>
    <property type="molecule type" value="Transcribed_RNA"/>
</dbReference>
<reference evidence="1" key="2">
    <citation type="journal article" date="2015" name="Data Brief">
        <title>Shoot transcriptome of the giant reed, Arundo donax.</title>
        <authorList>
            <person name="Barrero R.A."/>
            <person name="Guerrero F.D."/>
            <person name="Moolhuijzen P."/>
            <person name="Goolsby J.A."/>
            <person name="Tidwell J."/>
            <person name="Bellgard S.E."/>
            <person name="Bellgard M.I."/>
        </authorList>
    </citation>
    <scope>NUCLEOTIDE SEQUENCE</scope>
    <source>
        <tissue evidence="1">Shoot tissue taken approximately 20 cm above the soil surface</tissue>
    </source>
</reference>
<sequence>MVSMMLLMMFPAALSDSSGISVPPMVSSINTANWRARPLAMITIRRYISCWIV</sequence>
<name>A0A0A8YKE0_ARUDO</name>
<dbReference type="AlphaFoldDB" id="A0A0A8YKE0"/>
<organism evidence="1">
    <name type="scientific">Arundo donax</name>
    <name type="common">Giant reed</name>
    <name type="synonym">Donax arundinaceus</name>
    <dbReference type="NCBI Taxonomy" id="35708"/>
    <lineage>
        <taxon>Eukaryota</taxon>
        <taxon>Viridiplantae</taxon>
        <taxon>Streptophyta</taxon>
        <taxon>Embryophyta</taxon>
        <taxon>Tracheophyta</taxon>
        <taxon>Spermatophyta</taxon>
        <taxon>Magnoliopsida</taxon>
        <taxon>Liliopsida</taxon>
        <taxon>Poales</taxon>
        <taxon>Poaceae</taxon>
        <taxon>PACMAD clade</taxon>
        <taxon>Arundinoideae</taxon>
        <taxon>Arundineae</taxon>
        <taxon>Arundo</taxon>
    </lineage>
</organism>
<proteinExistence type="predicted"/>
<protein>
    <submittedName>
        <fullName evidence="1">Uncharacterized protein</fullName>
    </submittedName>
</protein>